<dbReference type="EMBL" id="BT093869">
    <property type="protein sequence ID" value="ACU18218.1"/>
    <property type="molecule type" value="mRNA"/>
</dbReference>
<reference evidence="1" key="1">
    <citation type="submission" date="2009-08" db="EMBL/GenBank/DDBJ databases">
        <authorList>
            <person name="Cheung F."/>
            <person name="Xiao Y."/>
            <person name="Chan A."/>
            <person name="Moskal W."/>
            <person name="Town C.D."/>
        </authorList>
    </citation>
    <scope>NUCLEOTIDE SEQUENCE</scope>
</reference>
<protein>
    <submittedName>
        <fullName evidence="1">Uncharacterized protein</fullName>
    </submittedName>
</protein>
<dbReference type="AlphaFoldDB" id="C6T8R6"/>
<dbReference type="ExpressionAtlas" id="C6T8R6">
    <property type="expression patterns" value="baseline and differential"/>
</dbReference>
<name>C6T8R6_SOYBN</name>
<proteinExistence type="evidence at transcript level"/>
<evidence type="ECO:0000313" key="1">
    <source>
        <dbReference type="EMBL" id="ACU18218.1"/>
    </source>
</evidence>
<organism evidence="1">
    <name type="scientific">Glycine max</name>
    <name type="common">Soybean</name>
    <name type="synonym">Glycine hispida</name>
    <dbReference type="NCBI Taxonomy" id="3847"/>
    <lineage>
        <taxon>Eukaryota</taxon>
        <taxon>Viridiplantae</taxon>
        <taxon>Streptophyta</taxon>
        <taxon>Embryophyta</taxon>
        <taxon>Tracheophyta</taxon>
        <taxon>Spermatophyta</taxon>
        <taxon>Magnoliopsida</taxon>
        <taxon>eudicotyledons</taxon>
        <taxon>Gunneridae</taxon>
        <taxon>Pentapetalae</taxon>
        <taxon>rosids</taxon>
        <taxon>fabids</taxon>
        <taxon>Fabales</taxon>
        <taxon>Fabaceae</taxon>
        <taxon>Papilionoideae</taxon>
        <taxon>50 kb inversion clade</taxon>
        <taxon>NPAAA clade</taxon>
        <taxon>indigoferoid/millettioid clade</taxon>
        <taxon>Phaseoleae</taxon>
        <taxon>Glycine</taxon>
        <taxon>Glycine subgen. Soja</taxon>
    </lineage>
</organism>
<accession>C6T8R6</accession>
<sequence>MGLYEHPDVVQWGINLFDSDPAYSPGYYSDIIQHDTGDVYNGHYYHSHYDTESNQIQNDEIIARALQEEFSRLDIAECSGYSQTDEEQFHASEPTCDWNNTSMMNYCSGHDYAYNGVGDIEPSSSSRCSPSEVEESSLELTDNYPLDGEIGRRLSQMVPIPHVPKINGEIPSIDEATSDHQRLLDRLQL</sequence>